<comment type="caution">
    <text evidence="11">The sequence shown here is derived from an EMBL/GenBank/DDBJ whole genome shotgun (WGS) entry which is preliminary data.</text>
</comment>
<dbReference type="GO" id="GO:0016020">
    <property type="term" value="C:membrane"/>
    <property type="evidence" value="ECO:0007669"/>
    <property type="project" value="UniProtKB-SubCell"/>
</dbReference>
<feature type="transmembrane region" description="Helical" evidence="9">
    <location>
        <begin position="279"/>
        <end position="301"/>
    </location>
</feature>
<dbReference type="PANTHER" id="PTHR48022:SF43">
    <property type="entry name" value="QUINATE TRANSPORTER, PUTATIVE (AFU_ORTHOLOGUE AFUA_1G16230)-RELATED"/>
    <property type="match status" value="1"/>
</dbReference>
<dbReference type="InterPro" id="IPR005828">
    <property type="entry name" value="MFS_sugar_transport-like"/>
</dbReference>
<dbReference type="PROSITE" id="PS50850">
    <property type="entry name" value="MFS"/>
    <property type="match status" value="1"/>
</dbReference>
<evidence type="ECO:0000256" key="8">
    <source>
        <dbReference type="SAM" id="MobiDB-lite"/>
    </source>
</evidence>
<evidence type="ECO:0000259" key="10">
    <source>
        <dbReference type="PROSITE" id="PS50850"/>
    </source>
</evidence>
<proteinExistence type="inferred from homology"/>
<dbReference type="Pfam" id="PF00083">
    <property type="entry name" value="Sugar_tr"/>
    <property type="match status" value="1"/>
</dbReference>
<dbReference type="InterPro" id="IPR036259">
    <property type="entry name" value="MFS_trans_sf"/>
</dbReference>
<feature type="transmembrane region" description="Helical" evidence="9">
    <location>
        <begin position="123"/>
        <end position="140"/>
    </location>
</feature>
<dbReference type="InterPro" id="IPR020846">
    <property type="entry name" value="MFS_dom"/>
</dbReference>
<evidence type="ECO:0000256" key="4">
    <source>
        <dbReference type="ARBA" id="ARBA00022692"/>
    </source>
</evidence>
<reference evidence="11 12" key="1">
    <citation type="journal article" date="2016" name="Genome Biol. Evol.">
        <title>Divergent and convergent evolution of fungal pathogenicity.</title>
        <authorList>
            <person name="Shang Y."/>
            <person name="Xiao G."/>
            <person name="Zheng P."/>
            <person name="Cen K."/>
            <person name="Zhan S."/>
            <person name="Wang C."/>
        </authorList>
    </citation>
    <scope>NUCLEOTIDE SEQUENCE [LARGE SCALE GENOMIC DNA]</scope>
    <source>
        <strain evidence="11 12">RCEF 2490</strain>
    </source>
</reference>
<dbReference type="OrthoDB" id="5296287at2759"/>
<feature type="transmembrane region" description="Helical" evidence="9">
    <location>
        <begin position="347"/>
        <end position="367"/>
    </location>
</feature>
<comment type="subcellular location">
    <subcellularLocation>
        <location evidence="1">Membrane</location>
        <topology evidence="1">Multi-pass membrane protein</topology>
    </subcellularLocation>
</comment>
<feature type="transmembrane region" description="Helical" evidence="9">
    <location>
        <begin position="185"/>
        <end position="207"/>
    </location>
</feature>
<evidence type="ECO:0000256" key="9">
    <source>
        <dbReference type="SAM" id="Phobius"/>
    </source>
</evidence>
<comment type="similarity">
    <text evidence="2 7">Belongs to the major facilitator superfamily. Sugar transporter (TC 2.A.1.1) family.</text>
</comment>
<evidence type="ECO:0000256" key="2">
    <source>
        <dbReference type="ARBA" id="ARBA00010992"/>
    </source>
</evidence>
<organism evidence="11 12">
    <name type="scientific">Moelleriella libera RCEF 2490</name>
    <dbReference type="NCBI Taxonomy" id="1081109"/>
    <lineage>
        <taxon>Eukaryota</taxon>
        <taxon>Fungi</taxon>
        <taxon>Dikarya</taxon>
        <taxon>Ascomycota</taxon>
        <taxon>Pezizomycotina</taxon>
        <taxon>Sordariomycetes</taxon>
        <taxon>Hypocreomycetidae</taxon>
        <taxon>Hypocreales</taxon>
        <taxon>Clavicipitaceae</taxon>
        <taxon>Moelleriella</taxon>
    </lineage>
</organism>
<gene>
    <name evidence="11" type="ORF">AAL_01664</name>
</gene>
<evidence type="ECO:0000313" key="11">
    <source>
        <dbReference type="EMBL" id="OAA32332.1"/>
    </source>
</evidence>
<feature type="transmembrane region" description="Helical" evidence="9">
    <location>
        <begin position="379"/>
        <end position="402"/>
    </location>
</feature>
<keyword evidence="5 9" id="KW-1133">Transmembrane helix</keyword>
<dbReference type="Gene3D" id="1.20.1250.20">
    <property type="entry name" value="MFS general substrate transporter like domains"/>
    <property type="match status" value="1"/>
</dbReference>
<feature type="transmembrane region" description="Helical" evidence="9">
    <location>
        <begin position="152"/>
        <end position="173"/>
    </location>
</feature>
<feature type="transmembrane region" description="Helical" evidence="9">
    <location>
        <begin position="64"/>
        <end position="84"/>
    </location>
</feature>
<feature type="transmembrane region" description="Helical" evidence="9">
    <location>
        <begin position="443"/>
        <end position="465"/>
    </location>
</feature>
<dbReference type="InterPro" id="IPR050360">
    <property type="entry name" value="MFS_Sugar_Transporters"/>
</dbReference>
<evidence type="ECO:0000256" key="6">
    <source>
        <dbReference type="ARBA" id="ARBA00023136"/>
    </source>
</evidence>
<feature type="transmembrane region" description="Helical" evidence="9">
    <location>
        <begin position="321"/>
        <end position="340"/>
    </location>
</feature>
<keyword evidence="4 9" id="KW-0812">Transmembrane</keyword>
<evidence type="ECO:0000313" key="12">
    <source>
        <dbReference type="Proteomes" id="UP000078544"/>
    </source>
</evidence>
<keyword evidence="3 7" id="KW-0813">Transport</keyword>
<accession>A0A166UC53</accession>
<feature type="compositionally biased region" description="Basic and acidic residues" evidence="8">
    <location>
        <begin position="499"/>
        <end position="511"/>
    </location>
</feature>
<dbReference type="InterPro" id="IPR003663">
    <property type="entry name" value="Sugar/inositol_transpt"/>
</dbReference>
<dbReference type="PRINTS" id="PR00171">
    <property type="entry name" value="SUGRTRNSPORT"/>
</dbReference>
<feature type="region of interest" description="Disordered" evidence="8">
    <location>
        <begin position="499"/>
        <end position="533"/>
    </location>
</feature>
<evidence type="ECO:0000256" key="1">
    <source>
        <dbReference type="ARBA" id="ARBA00004141"/>
    </source>
</evidence>
<dbReference type="SUPFAM" id="SSF103473">
    <property type="entry name" value="MFS general substrate transporter"/>
    <property type="match status" value="1"/>
</dbReference>
<feature type="domain" description="Major facilitator superfamily (MFS) profile" evidence="10">
    <location>
        <begin position="14"/>
        <end position="469"/>
    </location>
</feature>
<protein>
    <submittedName>
        <fullName evidence="11">Sugar/inositol transporter</fullName>
    </submittedName>
</protein>
<evidence type="ECO:0000256" key="7">
    <source>
        <dbReference type="RuleBase" id="RU003346"/>
    </source>
</evidence>
<feature type="transmembrane region" description="Helical" evidence="9">
    <location>
        <begin position="414"/>
        <end position="431"/>
    </location>
</feature>
<dbReference type="Proteomes" id="UP000078544">
    <property type="component" value="Unassembled WGS sequence"/>
</dbReference>
<evidence type="ECO:0000256" key="5">
    <source>
        <dbReference type="ARBA" id="ARBA00022989"/>
    </source>
</evidence>
<dbReference type="NCBIfam" id="TIGR00879">
    <property type="entry name" value="SP"/>
    <property type="match status" value="1"/>
</dbReference>
<feature type="transmembrane region" description="Helical" evidence="9">
    <location>
        <begin position="96"/>
        <end position="117"/>
    </location>
</feature>
<dbReference type="PANTHER" id="PTHR48022">
    <property type="entry name" value="PLASTIDIC GLUCOSE TRANSPORTER 4"/>
    <property type="match status" value="1"/>
</dbReference>
<keyword evidence="12" id="KW-1185">Reference proteome</keyword>
<name>A0A166UC53_9HYPO</name>
<dbReference type="GO" id="GO:0005351">
    <property type="term" value="F:carbohydrate:proton symporter activity"/>
    <property type="evidence" value="ECO:0007669"/>
    <property type="project" value="TreeGrafter"/>
</dbReference>
<dbReference type="EMBL" id="AZGY01000002">
    <property type="protein sequence ID" value="OAA32332.1"/>
    <property type="molecule type" value="Genomic_DNA"/>
</dbReference>
<sequence>MPSFSPPNWFYTFTVIVIACGSIPKGYDEGGFASASGLRSFMEDFGLVRGRWTNDPSQLANRRATVSSLGVLGAAIGAGTAIYVTDVVGRLRTWQIFALLWMTGFFTVTFASGNIGLLLFARIWGGVGAGGLTVVAPLFLSEIAKAKNRGMIVSVYMVILLTVLMCGFFIGYAARKTMSPNREQYRVVLAVPQIPVGICLICSMFLYDTPRWLASKNRYEEALLVLAKLRNTTIEDAEVQREFHEIQQEVISKDLALANTSIWTIMKEVATTPTYRSRFLLGLAMQTFAQWSGGNGITYYIPEIFRLAGITSNRALINAGGYGATKLVFTMVFMWGLIDYFGRRRCFLTGLGLQCATHVYMAIYMALWRRSSNQAASGAAIASVFIYAIGWSIGLCTVQYLYGTEILPTRIRSVCYSVNMMVHWLFQYAVVRTTPQMFRNLDVWGAYVFWALVCFVGLFVLGAWAPETKGVPLERMGELFDGPWYKCWKAKIDASNDAESLHAPRAAEDPIHGSSGRQHSDRVFEQPNKTNGS</sequence>
<evidence type="ECO:0000256" key="3">
    <source>
        <dbReference type="ARBA" id="ARBA00022448"/>
    </source>
</evidence>
<dbReference type="AlphaFoldDB" id="A0A166UC53"/>
<keyword evidence="6 9" id="KW-0472">Membrane</keyword>